<dbReference type="InterPro" id="IPR018060">
    <property type="entry name" value="HTH_AraC"/>
</dbReference>
<dbReference type="GO" id="GO:0043565">
    <property type="term" value="F:sequence-specific DNA binding"/>
    <property type="evidence" value="ECO:0007669"/>
    <property type="project" value="InterPro"/>
</dbReference>
<accession>A0AAE3AFL7</accession>
<dbReference type="RefSeq" id="WP_302928395.1">
    <property type="nucleotide sequence ID" value="NZ_JAJEPW010000013.1"/>
</dbReference>
<dbReference type="InterPro" id="IPR020449">
    <property type="entry name" value="Tscrpt_reg_AraC-type_HTH"/>
</dbReference>
<organism evidence="5 6">
    <name type="scientific">Brotocaccenecus cirricatena</name>
    <dbReference type="NCBI Taxonomy" id="3064195"/>
    <lineage>
        <taxon>Bacteria</taxon>
        <taxon>Bacillati</taxon>
        <taxon>Bacillota</taxon>
        <taxon>Clostridia</taxon>
        <taxon>Eubacteriales</taxon>
        <taxon>Oscillospiraceae</taxon>
        <taxon>Brotocaccenecus</taxon>
    </lineage>
</organism>
<protein>
    <submittedName>
        <fullName evidence="5">AraC family transcriptional regulator</fullName>
    </submittedName>
</protein>
<dbReference type="GO" id="GO:0003700">
    <property type="term" value="F:DNA-binding transcription factor activity"/>
    <property type="evidence" value="ECO:0007669"/>
    <property type="project" value="InterPro"/>
</dbReference>
<evidence type="ECO:0000313" key="5">
    <source>
        <dbReference type="EMBL" id="MCC2129098.1"/>
    </source>
</evidence>
<feature type="domain" description="HTH araC/xylS-type" evidence="4">
    <location>
        <begin position="209"/>
        <end position="307"/>
    </location>
</feature>
<comment type="caution">
    <text evidence="5">The sequence shown here is derived from an EMBL/GenBank/DDBJ whole genome shotgun (WGS) entry which is preliminary data.</text>
</comment>
<dbReference type="InterPro" id="IPR037923">
    <property type="entry name" value="HTH-like"/>
</dbReference>
<dbReference type="InterPro" id="IPR009057">
    <property type="entry name" value="Homeodomain-like_sf"/>
</dbReference>
<keyword evidence="1" id="KW-0805">Transcription regulation</keyword>
<evidence type="ECO:0000256" key="2">
    <source>
        <dbReference type="ARBA" id="ARBA00023125"/>
    </source>
</evidence>
<dbReference type="EMBL" id="JAJEPW010000013">
    <property type="protein sequence ID" value="MCC2129098.1"/>
    <property type="molecule type" value="Genomic_DNA"/>
</dbReference>
<evidence type="ECO:0000259" key="4">
    <source>
        <dbReference type="PROSITE" id="PS01124"/>
    </source>
</evidence>
<evidence type="ECO:0000313" key="6">
    <source>
        <dbReference type="Proteomes" id="UP001199319"/>
    </source>
</evidence>
<dbReference type="PROSITE" id="PS01124">
    <property type="entry name" value="HTH_ARAC_FAMILY_2"/>
    <property type="match status" value="1"/>
</dbReference>
<dbReference type="SMART" id="SM00342">
    <property type="entry name" value="HTH_ARAC"/>
    <property type="match status" value="1"/>
</dbReference>
<evidence type="ECO:0000256" key="3">
    <source>
        <dbReference type="ARBA" id="ARBA00023163"/>
    </source>
</evidence>
<dbReference type="SUPFAM" id="SSF46689">
    <property type="entry name" value="Homeodomain-like"/>
    <property type="match status" value="1"/>
</dbReference>
<dbReference type="PANTHER" id="PTHR47893:SF1">
    <property type="entry name" value="REGULATORY PROTEIN PCHR"/>
    <property type="match status" value="1"/>
</dbReference>
<sequence>MESACLHEPLPLPEHTVRRETPDGGQAAVTLYPVFPGIDIHYHDVHAASCPLEPAAPGVLEISHCREGRMEYRLGSRYFYLAPGDLSVARQDVLPTLAAFPTGHYHGITVTVDPGLAPRCLSCFLEDVEVQPAALAEKFCAAGGYFAARSSRRVEHVFSELYQVPEDLRRGYLKVKILELLLFLSALEVPAQPQAAAPGLSRGQVSLARKTADYLLANTESKVTVQELSRHFGASAAQIQASFRGVYGRSPAAWLRLQKMHGAAELLRSTDRTVLDIAGQFGYDNASKFARAFRDVIGVSPNEYRSGVDQDSCAP</sequence>
<dbReference type="PANTHER" id="PTHR47893">
    <property type="entry name" value="REGULATORY PROTEIN PCHR"/>
    <property type="match status" value="1"/>
</dbReference>
<dbReference type="Proteomes" id="UP001199319">
    <property type="component" value="Unassembled WGS sequence"/>
</dbReference>
<dbReference type="Pfam" id="PF12833">
    <property type="entry name" value="HTH_18"/>
    <property type="match status" value="1"/>
</dbReference>
<dbReference type="Gene3D" id="1.10.10.60">
    <property type="entry name" value="Homeodomain-like"/>
    <property type="match status" value="2"/>
</dbReference>
<keyword evidence="3" id="KW-0804">Transcription</keyword>
<keyword evidence="2" id="KW-0238">DNA-binding</keyword>
<dbReference type="InterPro" id="IPR053142">
    <property type="entry name" value="PchR_regulatory_protein"/>
</dbReference>
<evidence type="ECO:0000256" key="1">
    <source>
        <dbReference type="ARBA" id="ARBA00023015"/>
    </source>
</evidence>
<proteinExistence type="predicted"/>
<keyword evidence="6" id="KW-1185">Reference proteome</keyword>
<reference evidence="5" key="1">
    <citation type="submission" date="2021-10" db="EMBL/GenBank/DDBJ databases">
        <title>Anaerobic single-cell dispensing facilitates the cultivation of human gut bacteria.</title>
        <authorList>
            <person name="Afrizal A."/>
        </authorList>
    </citation>
    <scope>NUCLEOTIDE SEQUENCE</scope>
    <source>
        <strain evidence="5">CLA-AA-H272</strain>
    </source>
</reference>
<name>A0AAE3AFL7_9FIRM</name>
<dbReference type="PRINTS" id="PR00032">
    <property type="entry name" value="HTHARAC"/>
</dbReference>
<gene>
    <name evidence="5" type="ORF">LKD37_06135</name>
</gene>
<dbReference type="SUPFAM" id="SSF51215">
    <property type="entry name" value="Regulatory protein AraC"/>
    <property type="match status" value="1"/>
</dbReference>
<dbReference type="AlphaFoldDB" id="A0AAE3AFL7"/>